<keyword evidence="1" id="KW-0378">Hydrolase</keyword>
<comment type="caution">
    <text evidence="1">The sequence shown here is derived from an EMBL/GenBank/DDBJ whole genome shotgun (WGS) entry which is preliminary data.</text>
</comment>
<name>A0ABX1J3T3_9PSEU</name>
<evidence type="ECO:0000313" key="2">
    <source>
        <dbReference type="Proteomes" id="UP000715441"/>
    </source>
</evidence>
<dbReference type="EMBL" id="JAAXLS010000009">
    <property type="protein sequence ID" value="NKQ54465.1"/>
    <property type="molecule type" value="Genomic_DNA"/>
</dbReference>
<reference evidence="1 2" key="1">
    <citation type="submission" date="2020-04" db="EMBL/GenBank/DDBJ databases">
        <title>Novel species.</title>
        <authorList>
            <person name="Teo W.F.A."/>
            <person name="Lipun K."/>
            <person name="Srisuk N."/>
            <person name="Duangmal K."/>
        </authorList>
    </citation>
    <scope>NUCLEOTIDE SEQUENCE [LARGE SCALE GENOMIC DNA]</scope>
    <source>
        <strain evidence="1 2">K13G38</strain>
    </source>
</reference>
<keyword evidence="2" id="KW-1185">Reference proteome</keyword>
<evidence type="ECO:0000313" key="1">
    <source>
        <dbReference type="EMBL" id="NKQ54465.1"/>
    </source>
</evidence>
<dbReference type="GO" id="GO:0016787">
    <property type="term" value="F:hydrolase activity"/>
    <property type="evidence" value="ECO:0007669"/>
    <property type="project" value="UniProtKB-KW"/>
</dbReference>
<dbReference type="Proteomes" id="UP000715441">
    <property type="component" value="Unassembled WGS sequence"/>
</dbReference>
<gene>
    <name evidence="1" type="ORF">HFP15_16410</name>
</gene>
<organism evidence="1 2">
    <name type="scientific">Amycolatopsis acididurans</name>
    <dbReference type="NCBI Taxonomy" id="2724524"/>
    <lineage>
        <taxon>Bacteria</taxon>
        <taxon>Bacillati</taxon>
        <taxon>Actinomycetota</taxon>
        <taxon>Actinomycetes</taxon>
        <taxon>Pseudonocardiales</taxon>
        <taxon>Pseudonocardiaceae</taxon>
        <taxon>Amycolatopsis</taxon>
    </lineage>
</organism>
<dbReference type="Gene3D" id="3.40.50.1820">
    <property type="entry name" value="alpha/beta hydrolase"/>
    <property type="match status" value="1"/>
</dbReference>
<proteinExistence type="predicted"/>
<accession>A0ABX1J3T3</accession>
<sequence>MPAIEINGGLVEYELLGPADGKPLVLTFGGRFAKDHPGARPLADALAEGGLRVLVWDRPNCGASEVQFFGPSESHMRAETLGALLKALGLGPVVIAGGSGGARDSVLTAALFPELTERLVVWQPVGGVYSSMNMAAFYVLPSITAVRRGGIQGVMEMPEWAALIEARPSNKQRFLDLGGDGFHEAMLRWLDAWVPKPHQAVPGVDDALVRTISAPTMIFRSGQGDRDHPLRTSFDLHTLVTGSEFVEPPWAEDAWERASERARQGKGTSLDPWVQAAPRILGFAHV</sequence>
<dbReference type="SUPFAM" id="SSF53474">
    <property type="entry name" value="alpha/beta-Hydrolases"/>
    <property type="match status" value="1"/>
</dbReference>
<dbReference type="RefSeq" id="WP_168516379.1">
    <property type="nucleotide sequence ID" value="NZ_JAAXLS010000009.1"/>
</dbReference>
<protein>
    <submittedName>
        <fullName evidence="1">Alpha/beta hydrolase</fullName>
    </submittedName>
</protein>
<dbReference type="InterPro" id="IPR029058">
    <property type="entry name" value="AB_hydrolase_fold"/>
</dbReference>